<dbReference type="Pfam" id="PF05920">
    <property type="entry name" value="Homeobox_KN"/>
    <property type="match status" value="1"/>
</dbReference>
<dbReference type="InterPro" id="IPR001356">
    <property type="entry name" value="HD"/>
</dbReference>
<dbReference type="SUPFAM" id="SSF46689">
    <property type="entry name" value="Homeodomain-like"/>
    <property type="match status" value="1"/>
</dbReference>
<keyword evidence="8" id="KW-1185">Reference proteome</keyword>
<dbReference type="AlphaFoldDB" id="A0A7J7IPC1"/>
<dbReference type="InterPro" id="IPR050224">
    <property type="entry name" value="TALE_homeobox"/>
</dbReference>
<dbReference type="InterPro" id="IPR008422">
    <property type="entry name" value="KN_HD"/>
</dbReference>
<accession>A0A7J7IPC1</accession>
<reference evidence="7 8" key="1">
    <citation type="journal article" date="2020" name="J. Phycol.">
        <title>Comparative genome analysis reveals Cyanidiococcus gen. nov., a new extremophilic red algal genus sister to Cyanidioschyzon (Cyanidioschyzonaceae, Rhodophyta).</title>
        <authorList>
            <person name="Liu S.-L."/>
            <person name="Chiang Y.-R."/>
            <person name="Yoon H.S."/>
            <person name="Fu H.-Y."/>
        </authorList>
    </citation>
    <scope>NUCLEOTIDE SEQUENCE [LARGE SCALE GENOMIC DNA]</scope>
    <source>
        <strain evidence="7 8">THAL066</strain>
    </source>
</reference>
<dbReference type="GO" id="GO:0005634">
    <property type="term" value="C:nucleus"/>
    <property type="evidence" value="ECO:0007669"/>
    <property type="project" value="UniProtKB-SubCell"/>
</dbReference>
<evidence type="ECO:0000259" key="6">
    <source>
        <dbReference type="PROSITE" id="PS50071"/>
    </source>
</evidence>
<dbReference type="Gene3D" id="1.10.10.60">
    <property type="entry name" value="Homeodomain-like"/>
    <property type="match status" value="1"/>
</dbReference>
<dbReference type="OrthoDB" id="10056939at2759"/>
<feature type="domain" description="Homeobox" evidence="6">
    <location>
        <begin position="282"/>
        <end position="345"/>
    </location>
</feature>
<name>A0A7J7IPC1_9RHOD</name>
<dbReference type="CDD" id="cd00086">
    <property type="entry name" value="homeodomain"/>
    <property type="match status" value="1"/>
</dbReference>
<feature type="DNA-binding region" description="Homeobox" evidence="4">
    <location>
        <begin position="284"/>
        <end position="346"/>
    </location>
</feature>
<comment type="caution">
    <text evidence="7">The sequence shown here is derived from an EMBL/GenBank/DDBJ whole genome shotgun (WGS) entry which is preliminary data.</text>
</comment>
<evidence type="ECO:0000256" key="1">
    <source>
        <dbReference type="ARBA" id="ARBA00023125"/>
    </source>
</evidence>
<feature type="compositionally biased region" description="Basic residues" evidence="5">
    <location>
        <begin position="259"/>
        <end position="268"/>
    </location>
</feature>
<comment type="subcellular location">
    <subcellularLocation>
        <location evidence="4">Nucleus</location>
    </subcellularLocation>
</comment>
<feature type="region of interest" description="Disordered" evidence="5">
    <location>
        <begin position="253"/>
        <end position="292"/>
    </location>
</feature>
<evidence type="ECO:0000256" key="4">
    <source>
        <dbReference type="PROSITE-ProRule" id="PRU00108"/>
    </source>
</evidence>
<dbReference type="GO" id="GO:0006355">
    <property type="term" value="P:regulation of DNA-templated transcription"/>
    <property type="evidence" value="ECO:0007669"/>
    <property type="project" value="InterPro"/>
</dbReference>
<dbReference type="EMBL" id="VWRR01000003">
    <property type="protein sequence ID" value="KAF6004559.1"/>
    <property type="molecule type" value="Genomic_DNA"/>
</dbReference>
<evidence type="ECO:0000256" key="3">
    <source>
        <dbReference type="ARBA" id="ARBA00023242"/>
    </source>
</evidence>
<evidence type="ECO:0000256" key="5">
    <source>
        <dbReference type="SAM" id="MobiDB-lite"/>
    </source>
</evidence>
<proteinExistence type="predicted"/>
<dbReference type="PANTHER" id="PTHR11850">
    <property type="entry name" value="HOMEOBOX PROTEIN TRANSCRIPTION FACTORS"/>
    <property type="match status" value="1"/>
</dbReference>
<protein>
    <recommendedName>
        <fullName evidence="6">Homeobox domain-containing protein</fullName>
    </recommendedName>
</protein>
<dbReference type="GO" id="GO:0003677">
    <property type="term" value="F:DNA binding"/>
    <property type="evidence" value="ECO:0007669"/>
    <property type="project" value="UniProtKB-UniRule"/>
</dbReference>
<sequence length="360" mass="40508">MMEALVVSETDTALGFSPETSQQPKTTLAETRTHTLAEDAAMDPLGQLMLDPMAGDLHDGMEEAAFLGAWISMFDAEHSSVAPDRSEGSYQRVTDEEHRAPLCEGNVDFRSCLDAVNMSTVGLQNTSTNALLAAGIRPLGVEEDDRDMSLEALAELARSCYHEAARLARELALRYDGPWRELVRLQAHCLANEAERECSDLLPTPRSEHHLEAVCDTSLGCSWRFHAATGFHLECAVPPEPVAHSERLLELGASALGPHQRRPRHRPGKRDVRIAPRHRKQLTRPKPRTTSNHQVSRVLKKWLFDHFLNPYPTDEEKHELMRQTGLTFNQLNNWFINARVRLWKPLVNALTAKRRQSLPV</sequence>
<keyword evidence="2 4" id="KW-0371">Homeobox</keyword>
<dbReference type="Proteomes" id="UP000530660">
    <property type="component" value="Unassembled WGS sequence"/>
</dbReference>
<dbReference type="SMART" id="SM00389">
    <property type="entry name" value="HOX"/>
    <property type="match status" value="1"/>
</dbReference>
<evidence type="ECO:0000313" key="8">
    <source>
        <dbReference type="Proteomes" id="UP000530660"/>
    </source>
</evidence>
<dbReference type="InterPro" id="IPR009057">
    <property type="entry name" value="Homeodomain-like_sf"/>
</dbReference>
<feature type="compositionally biased region" description="Basic residues" evidence="5">
    <location>
        <begin position="275"/>
        <end position="287"/>
    </location>
</feature>
<evidence type="ECO:0000313" key="7">
    <source>
        <dbReference type="EMBL" id="KAF6004559.1"/>
    </source>
</evidence>
<evidence type="ECO:0000256" key="2">
    <source>
        <dbReference type="ARBA" id="ARBA00023155"/>
    </source>
</evidence>
<organism evidence="7 8">
    <name type="scientific">Cyanidiococcus yangmingshanensis</name>
    <dbReference type="NCBI Taxonomy" id="2690220"/>
    <lineage>
        <taxon>Eukaryota</taxon>
        <taxon>Rhodophyta</taxon>
        <taxon>Bangiophyceae</taxon>
        <taxon>Cyanidiales</taxon>
        <taxon>Cyanidiaceae</taxon>
        <taxon>Cyanidiococcus</taxon>
    </lineage>
</organism>
<keyword evidence="1 4" id="KW-0238">DNA-binding</keyword>
<dbReference type="PROSITE" id="PS50071">
    <property type="entry name" value="HOMEOBOX_2"/>
    <property type="match status" value="1"/>
</dbReference>
<feature type="region of interest" description="Disordered" evidence="5">
    <location>
        <begin position="1"/>
        <end position="26"/>
    </location>
</feature>
<keyword evidence="3 4" id="KW-0539">Nucleus</keyword>
<gene>
    <name evidence="7" type="ORF">F1559_004265</name>
</gene>